<dbReference type="PRINTS" id="PR00105">
    <property type="entry name" value="C5METTRFRASE"/>
</dbReference>
<protein>
    <recommendedName>
        <fullName evidence="1">DNA (cytosine-5-)-methyltransferase</fullName>
        <ecNumber evidence="1">2.1.1.37</ecNumber>
    </recommendedName>
</protein>
<evidence type="ECO:0000256" key="3">
    <source>
        <dbReference type="ARBA" id="ARBA00022679"/>
    </source>
</evidence>
<dbReference type="InterPro" id="IPR029063">
    <property type="entry name" value="SAM-dependent_MTases_sf"/>
</dbReference>
<evidence type="ECO:0000256" key="2">
    <source>
        <dbReference type="ARBA" id="ARBA00022603"/>
    </source>
</evidence>
<evidence type="ECO:0000313" key="6">
    <source>
        <dbReference type="EMBL" id="QHS80013.1"/>
    </source>
</evidence>
<dbReference type="PANTHER" id="PTHR10629">
    <property type="entry name" value="CYTOSINE-SPECIFIC METHYLTRANSFERASE"/>
    <property type="match status" value="1"/>
</dbReference>
<keyword evidence="4" id="KW-0949">S-adenosyl-L-methionine</keyword>
<dbReference type="GO" id="GO:0003677">
    <property type="term" value="F:DNA binding"/>
    <property type="evidence" value="ECO:0007669"/>
    <property type="project" value="TreeGrafter"/>
</dbReference>
<organism evidence="6">
    <name type="scientific">viral metagenome</name>
    <dbReference type="NCBI Taxonomy" id="1070528"/>
    <lineage>
        <taxon>unclassified sequences</taxon>
        <taxon>metagenomes</taxon>
        <taxon>organismal metagenomes</taxon>
    </lineage>
</organism>
<dbReference type="Gene3D" id="3.90.120.10">
    <property type="entry name" value="DNA Methylase, subunit A, domain 2"/>
    <property type="match status" value="1"/>
</dbReference>
<accession>A0A6C0AKK8</accession>
<proteinExistence type="predicted"/>
<dbReference type="Gene3D" id="3.40.50.150">
    <property type="entry name" value="Vaccinia Virus protein VP39"/>
    <property type="match status" value="1"/>
</dbReference>
<dbReference type="CDD" id="cd00315">
    <property type="entry name" value="Cyt_C5_DNA_methylase"/>
    <property type="match status" value="1"/>
</dbReference>
<dbReference type="PROSITE" id="PS00094">
    <property type="entry name" value="C5_MTASE_1"/>
    <property type="match status" value="1"/>
</dbReference>
<dbReference type="InterPro" id="IPR018117">
    <property type="entry name" value="C5_DNA_meth_AS"/>
</dbReference>
<dbReference type="AlphaFoldDB" id="A0A6C0AKK8"/>
<dbReference type="InterPro" id="IPR050390">
    <property type="entry name" value="C5-Methyltransferase"/>
</dbReference>
<evidence type="ECO:0000256" key="4">
    <source>
        <dbReference type="ARBA" id="ARBA00022691"/>
    </source>
</evidence>
<dbReference type="SUPFAM" id="SSF53335">
    <property type="entry name" value="S-adenosyl-L-methionine-dependent methyltransferases"/>
    <property type="match status" value="1"/>
</dbReference>
<dbReference type="GO" id="GO:0032259">
    <property type="term" value="P:methylation"/>
    <property type="evidence" value="ECO:0007669"/>
    <property type="project" value="UniProtKB-KW"/>
</dbReference>
<dbReference type="EMBL" id="MN740666">
    <property type="protein sequence ID" value="QHS80013.1"/>
    <property type="molecule type" value="Genomic_DNA"/>
</dbReference>
<keyword evidence="2" id="KW-0489">Methyltransferase</keyword>
<feature type="region of interest" description="Disordered" evidence="5">
    <location>
        <begin position="232"/>
        <end position="251"/>
    </location>
</feature>
<dbReference type="PANTHER" id="PTHR10629:SF52">
    <property type="entry name" value="DNA (CYTOSINE-5)-METHYLTRANSFERASE 1"/>
    <property type="match status" value="1"/>
</dbReference>
<dbReference type="NCBIfam" id="TIGR00675">
    <property type="entry name" value="dcm"/>
    <property type="match status" value="1"/>
</dbReference>
<dbReference type="GO" id="GO:0005634">
    <property type="term" value="C:nucleus"/>
    <property type="evidence" value="ECO:0007669"/>
    <property type="project" value="TreeGrafter"/>
</dbReference>
<dbReference type="GO" id="GO:0003886">
    <property type="term" value="F:DNA (cytosine-5-)-methyltransferase activity"/>
    <property type="evidence" value="ECO:0007669"/>
    <property type="project" value="UniProtKB-EC"/>
</dbReference>
<keyword evidence="3" id="KW-0808">Transferase</keyword>
<sequence length="315" mass="35392">MKRIASLFAGCGGLDYGFYNNPAYTHVFVNDFDKDACSTYERNFKIKPTHGDIKEIADIPDCDLLIGGFPCQGFSMANPYRSESDTRNELYLEILRLLKLKKPSYFLLENVKGLLNMGGYETKEDKKNHMGKVVKAILSDLEECGYKVKLKLFDIKNYDVPQKRQRVIIAGVRNDIEFEVKWPEPSNVELSLHHAIGDLPLEYNPEIQHVGTKHKCTVTGYLGNRELKWEDPAPTITGRGGGSGGPVIHNHPSLKRRLTVRECARIQTFPDSFVFSGSISSMYKQLGNAVPCKFSEHLSTIFATAPVRGSEDTPL</sequence>
<dbReference type="Pfam" id="PF00145">
    <property type="entry name" value="DNA_methylase"/>
    <property type="match status" value="1"/>
</dbReference>
<evidence type="ECO:0000256" key="1">
    <source>
        <dbReference type="ARBA" id="ARBA00011975"/>
    </source>
</evidence>
<reference evidence="6" key="1">
    <citation type="journal article" date="2020" name="Nature">
        <title>Giant virus diversity and host interactions through global metagenomics.</title>
        <authorList>
            <person name="Schulz F."/>
            <person name="Roux S."/>
            <person name="Paez-Espino D."/>
            <person name="Jungbluth S."/>
            <person name="Walsh D.A."/>
            <person name="Denef V.J."/>
            <person name="McMahon K.D."/>
            <person name="Konstantinidis K.T."/>
            <person name="Eloe-Fadrosh E.A."/>
            <person name="Kyrpides N.C."/>
            <person name="Woyke T."/>
        </authorList>
    </citation>
    <scope>NUCLEOTIDE SEQUENCE</scope>
    <source>
        <strain evidence="6">GVMAG-S-1035375-24</strain>
    </source>
</reference>
<dbReference type="EC" id="2.1.1.37" evidence="1"/>
<name>A0A6C0AKK8_9ZZZZ</name>
<dbReference type="GO" id="GO:0044027">
    <property type="term" value="P:negative regulation of gene expression via chromosomal CpG island methylation"/>
    <property type="evidence" value="ECO:0007669"/>
    <property type="project" value="TreeGrafter"/>
</dbReference>
<dbReference type="InterPro" id="IPR001525">
    <property type="entry name" value="C5_MeTfrase"/>
</dbReference>
<dbReference type="PROSITE" id="PS51679">
    <property type="entry name" value="SAM_MT_C5"/>
    <property type="match status" value="1"/>
</dbReference>
<evidence type="ECO:0000256" key="5">
    <source>
        <dbReference type="SAM" id="MobiDB-lite"/>
    </source>
</evidence>